<dbReference type="SUPFAM" id="SSF81383">
    <property type="entry name" value="F-box domain"/>
    <property type="match status" value="1"/>
</dbReference>
<organism evidence="2 3">
    <name type="scientific">Brassica napus</name>
    <name type="common">Rape</name>
    <dbReference type="NCBI Taxonomy" id="3708"/>
    <lineage>
        <taxon>Eukaryota</taxon>
        <taxon>Viridiplantae</taxon>
        <taxon>Streptophyta</taxon>
        <taxon>Embryophyta</taxon>
        <taxon>Tracheophyta</taxon>
        <taxon>Spermatophyta</taxon>
        <taxon>Magnoliopsida</taxon>
        <taxon>eudicotyledons</taxon>
        <taxon>Gunneridae</taxon>
        <taxon>Pentapetalae</taxon>
        <taxon>rosids</taxon>
        <taxon>malvids</taxon>
        <taxon>Brassicales</taxon>
        <taxon>Brassicaceae</taxon>
        <taxon>Brassiceae</taxon>
        <taxon>Brassica</taxon>
    </lineage>
</organism>
<name>A0ABQ7ZKB7_BRANA</name>
<dbReference type="EMBL" id="JAGKQM010000015">
    <property type="protein sequence ID" value="KAH0880476.1"/>
    <property type="molecule type" value="Genomic_DNA"/>
</dbReference>
<protein>
    <recommendedName>
        <fullName evidence="1">F-box domain-containing protein</fullName>
    </recommendedName>
</protein>
<dbReference type="InterPro" id="IPR036047">
    <property type="entry name" value="F-box-like_dom_sf"/>
</dbReference>
<dbReference type="InterPro" id="IPR001810">
    <property type="entry name" value="F-box_dom"/>
</dbReference>
<gene>
    <name evidence="2" type="ORF">HID58_067870</name>
</gene>
<evidence type="ECO:0000313" key="2">
    <source>
        <dbReference type="EMBL" id="KAH0880476.1"/>
    </source>
</evidence>
<proteinExistence type="predicted"/>
<dbReference type="PANTHER" id="PTHR31293:SF12">
    <property type="entry name" value="RNI-LIKE SUPERFAMILY PROTEIN"/>
    <property type="match status" value="1"/>
</dbReference>
<evidence type="ECO:0000313" key="3">
    <source>
        <dbReference type="Proteomes" id="UP000824890"/>
    </source>
</evidence>
<dbReference type="Pfam" id="PF00646">
    <property type="entry name" value="F-box"/>
    <property type="match status" value="1"/>
</dbReference>
<dbReference type="CDD" id="cd22160">
    <property type="entry name" value="F-box_AtFBL13-like"/>
    <property type="match status" value="1"/>
</dbReference>
<dbReference type="Proteomes" id="UP000824890">
    <property type="component" value="Unassembled WGS sequence"/>
</dbReference>
<dbReference type="Gene3D" id="1.20.1280.50">
    <property type="match status" value="1"/>
</dbReference>
<keyword evidence="3" id="KW-1185">Reference proteome</keyword>
<accession>A0ABQ7ZKB7</accession>
<dbReference type="InterPro" id="IPR053781">
    <property type="entry name" value="F-box_AtFBL13-like"/>
</dbReference>
<evidence type="ECO:0000259" key="1">
    <source>
        <dbReference type="Pfam" id="PF00646"/>
    </source>
</evidence>
<feature type="domain" description="F-box" evidence="1">
    <location>
        <begin position="14"/>
        <end position="52"/>
    </location>
</feature>
<dbReference type="InterPro" id="IPR055294">
    <property type="entry name" value="FBL60-like"/>
</dbReference>
<sequence length="98" mass="11026">MADDRRIKAAVDLISNLPDEILQHILCFIPIKVAITSSLLSTRWRHVWCDIPSLSLDANTLTAASVNETLTHYTAPKTKNFFLKATKREDIFPTSTRG</sequence>
<comment type="caution">
    <text evidence="2">The sequence shown here is derived from an EMBL/GenBank/DDBJ whole genome shotgun (WGS) entry which is preliminary data.</text>
</comment>
<dbReference type="PANTHER" id="PTHR31293">
    <property type="entry name" value="RNI-LIKE SUPERFAMILY PROTEIN"/>
    <property type="match status" value="1"/>
</dbReference>
<reference evidence="2 3" key="1">
    <citation type="submission" date="2021-05" db="EMBL/GenBank/DDBJ databases">
        <title>Genome Assembly of Synthetic Allotetraploid Brassica napus Reveals Homoeologous Exchanges between Subgenomes.</title>
        <authorList>
            <person name="Davis J.T."/>
        </authorList>
    </citation>
    <scope>NUCLEOTIDE SEQUENCE [LARGE SCALE GENOMIC DNA]</scope>
    <source>
        <strain evidence="3">cv. Da-Ae</strain>
        <tissue evidence="2">Seedling</tissue>
    </source>
</reference>